<dbReference type="InterPro" id="IPR011009">
    <property type="entry name" value="Kinase-like_dom_sf"/>
</dbReference>
<dbReference type="Proteomes" id="UP001212498">
    <property type="component" value="Unassembled WGS sequence"/>
</dbReference>
<dbReference type="RefSeq" id="WP_271280177.1">
    <property type="nucleotide sequence ID" value="NZ_BAABFD010000002.1"/>
</dbReference>
<evidence type="ECO:0000313" key="3">
    <source>
        <dbReference type="Proteomes" id="UP001212498"/>
    </source>
</evidence>
<evidence type="ECO:0000313" key="2">
    <source>
        <dbReference type="EMBL" id="MDA0647106.1"/>
    </source>
</evidence>
<reference evidence="2 3" key="1">
    <citation type="submission" date="2022-11" db="EMBL/GenBank/DDBJ databases">
        <title>Nonomuraea corallina sp. nov., a new species of the genus Nonomuraea isolated from sea side sediment in Thai sea.</title>
        <authorList>
            <person name="Ngamcharungchit C."/>
            <person name="Matsumoto A."/>
            <person name="Suriyachadkun C."/>
            <person name="Panbangred W."/>
            <person name="Inahashi Y."/>
            <person name="Intra B."/>
        </authorList>
    </citation>
    <scope>NUCLEOTIDE SEQUENCE [LARGE SCALE GENOMIC DNA]</scope>
    <source>
        <strain evidence="2 3">DSM 43553</strain>
    </source>
</reference>
<proteinExistence type="predicted"/>
<dbReference type="Pfam" id="PF01636">
    <property type="entry name" value="APH"/>
    <property type="match status" value="1"/>
</dbReference>
<evidence type="ECO:0000259" key="1">
    <source>
        <dbReference type="Pfam" id="PF01636"/>
    </source>
</evidence>
<dbReference type="EMBL" id="JAPNUD010000255">
    <property type="protein sequence ID" value="MDA0647106.1"/>
    <property type="molecule type" value="Genomic_DNA"/>
</dbReference>
<protein>
    <submittedName>
        <fullName evidence="2">Phosphotransferase</fullName>
    </submittedName>
</protein>
<sequence>MEDLPDGFGEADLVAALRAFGVAAEQVAYAPVGFGDYHWTVLDTGGRRWFATVSDPARKEHGLPGLRRAMETAAVLRERDGLEFVVAPVRSRGGDPVMAAGSRYAVTVFPWEAGMSGHFGQEQTPEERDRLLALLADLHGRVPPETTPVAVLDVPGRDRLVESLADPGGDGPFSAEAGVLLRKHAGAVLERLAEFDKLAGRVRGRGDGLVVTHGEPHPGNLIRRDDGRLLLVDWDTVGLAVPERDLAVVSPDPAALDAYVRATGRQVDVAAIALYRLRWALADVADFAVLLCGPHTRTPDTETARRGLAWTVERLAEGPWSP</sequence>
<accession>A0ABT4TC36</accession>
<dbReference type="Gene3D" id="1.10.510.10">
    <property type="entry name" value="Transferase(Phosphotransferase) domain 1"/>
    <property type="match status" value="1"/>
</dbReference>
<name>A0ABT4TC36_9ACTN</name>
<keyword evidence="3" id="KW-1185">Reference proteome</keyword>
<comment type="caution">
    <text evidence="2">The sequence shown here is derived from an EMBL/GenBank/DDBJ whole genome shotgun (WGS) entry which is preliminary data.</text>
</comment>
<gene>
    <name evidence="2" type="ORF">OUY24_41330</name>
</gene>
<dbReference type="SUPFAM" id="SSF56112">
    <property type="entry name" value="Protein kinase-like (PK-like)"/>
    <property type="match status" value="1"/>
</dbReference>
<feature type="domain" description="Aminoglycoside phosphotransferase" evidence="1">
    <location>
        <begin position="37"/>
        <end position="267"/>
    </location>
</feature>
<organism evidence="2 3">
    <name type="scientific">Nonomuraea ferruginea</name>
    <dbReference type="NCBI Taxonomy" id="46174"/>
    <lineage>
        <taxon>Bacteria</taxon>
        <taxon>Bacillati</taxon>
        <taxon>Actinomycetota</taxon>
        <taxon>Actinomycetes</taxon>
        <taxon>Streptosporangiales</taxon>
        <taxon>Streptosporangiaceae</taxon>
        <taxon>Nonomuraea</taxon>
    </lineage>
</organism>
<dbReference type="InterPro" id="IPR002575">
    <property type="entry name" value="Aminoglycoside_PTrfase"/>
</dbReference>